<feature type="region of interest" description="Disordered" evidence="1">
    <location>
        <begin position="1"/>
        <end position="25"/>
    </location>
</feature>
<feature type="region of interest" description="Disordered" evidence="1">
    <location>
        <begin position="220"/>
        <end position="245"/>
    </location>
</feature>
<dbReference type="Proteomes" id="UP001286313">
    <property type="component" value="Unassembled WGS sequence"/>
</dbReference>
<evidence type="ECO:0000313" key="3">
    <source>
        <dbReference type="Proteomes" id="UP001286313"/>
    </source>
</evidence>
<evidence type="ECO:0000256" key="1">
    <source>
        <dbReference type="SAM" id="MobiDB-lite"/>
    </source>
</evidence>
<feature type="region of interest" description="Disordered" evidence="1">
    <location>
        <begin position="130"/>
        <end position="165"/>
    </location>
</feature>
<organism evidence="2 3">
    <name type="scientific">Petrolisthes cinctipes</name>
    <name type="common">Flat porcelain crab</name>
    <dbReference type="NCBI Taxonomy" id="88211"/>
    <lineage>
        <taxon>Eukaryota</taxon>
        <taxon>Metazoa</taxon>
        <taxon>Ecdysozoa</taxon>
        <taxon>Arthropoda</taxon>
        <taxon>Crustacea</taxon>
        <taxon>Multicrustacea</taxon>
        <taxon>Malacostraca</taxon>
        <taxon>Eumalacostraca</taxon>
        <taxon>Eucarida</taxon>
        <taxon>Decapoda</taxon>
        <taxon>Pleocyemata</taxon>
        <taxon>Anomura</taxon>
        <taxon>Galatheoidea</taxon>
        <taxon>Porcellanidae</taxon>
        <taxon>Petrolisthes</taxon>
    </lineage>
</organism>
<dbReference type="EMBL" id="JAWQEG010004255">
    <property type="protein sequence ID" value="KAK3862408.1"/>
    <property type="molecule type" value="Genomic_DNA"/>
</dbReference>
<sequence length="245" mass="27215">MARGKEMAGEGDAREEEEFVEGSPPYHTSHSFIHLLVSTQIPPTSLSPTLSNHHLLYIPPPPSLIYHSLSHTVFFIHTFPSSCPPAVSSIRGLSWWVSEGTGRSRAERGQIGVGPEGVVLWKARVGRVPGKTRSKSRAGKEEVKLGWSGRGRGGPSQERPVPKTERRTEWKLILLSKNVKIIHQTRATTTCPSSVIPKPEGRLPMLVAHPEEQVQIEQRKRRTTQVTITVTRRQKKNESPTHGTA</sequence>
<protein>
    <submittedName>
        <fullName evidence="2">Uncharacterized protein</fullName>
    </submittedName>
</protein>
<comment type="caution">
    <text evidence="2">The sequence shown here is derived from an EMBL/GenBank/DDBJ whole genome shotgun (WGS) entry which is preliminary data.</text>
</comment>
<proteinExistence type="predicted"/>
<evidence type="ECO:0000313" key="2">
    <source>
        <dbReference type="EMBL" id="KAK3862408.1"/>
    </source>
</evidence>
<feature type="compositionally biased region" description="Basic and acidic residues" evidence="1">
    <location>
        <begin position="1"/>
        <end position="12"/>
    </location>
</feature>
<gene>
    <name evidence="2" type="ORF">Pcinc_031732</name>
</gene>
<keyword evidence="3" id="KW-1185">Reference proteome</keyword>
<reference evidence="2" key="1">
    <citation type="submission" date="2023-10" db="EMBL/GenBank/DDBJ databases">
        <title>Genome assemblies of two species of porcelain crab, Petrolisthes cinctipes and Petrolisthes manimaculis (Anomura: Porcellanidae).</title>
        <authorList>
            <person name="Angst P."/>
        </authorList>
    </citation>
    <scope>NUCLEOTIDE SEQUENCE</scope>
    <source>
        <strain evidence="2">PB745_01</strain>
        <tissue evidence="2">Gill</tissue>
    </source>
</reference>
<dbReference type="AlphaFoldDB" id="A0AAE1EVT3"/>
<accession>A0AAE1EVT3</accession>
<name>A0AAE1EVT3_PETCI</name>